<dbReference type="GO" id="GO:0005886">
    <property type="term" value="C:plasma membrane"/>
    <property type="evidence" value="ECO:0007669"/>
    <property type="project" value="UniProtKB-SubCell"/>
</dbReference>
<evidence type="ECO:0000256" key="6">
    <source>
        <dbReference type="ARBA" id="ARBA00022729"/>
    </source>
</evidence>
<proteinExistence type="inferred from homology"/>
<dbReference type="EnsemblPlants" id="QL10p041208:mrna">
    <property type="protein sequence ID" value="QL10p041208:mrna:CDS:1"/>
    <property type="gene ID" value="QL10p041208"/>
</dbReference>
<evidence type="ECO:0000256" key="7">
    <source>
        <dbReference type="ARBA" id="ARBA00022737"/>
    </source>
</evidence>
<feature type="domain" description="Disease resistance R13L4/SHOC-2-like LRR" evidence="14">
    <location>
        <begin position="314"/>
        <end position="529"/>
    </location>
</feature>
<dbReference type="FunFam" id="3.80.10.10:FF:000095">
    <property type="entry name" value="LRR receptor-like serine/threonine-protein kinase GSO1"/>
    <property type="match status" value="1"/>
</dbReference>
<dbReference type="Gene3D" id="3.80.10.10">
    <property type="entry name" value="Ribonuclease Inhibitor"/>
    <property type="match status" value="6"/>
</dbReference>
<keyword evidence="10" id="KW-0675">Receptor</keyword>
<evidence type="ECO:0000256" key="10">
    <source>
        <dbReference type="ARBA" id="ARBA00023170"/>
    </source>
</evidence>
<feature type="transmembrane region" description="Helical" evidence="12">
    <location>
        <begin position="1089"/>
        <end position="1112"/>
    </location>
</feature>
<evidence type="ECO:0000256" key="5">
    <source>
        <dbReference type="ARBA" id="ARBA00022692"/>
    </source>
</evidence>
<dbReference type="InParanoid" id="A0A7N2MS88"/>
<evidence type="ECO:0000256" key="4">
    <source>
        <dbReference type="ARBA" id="ARBA00022614"/>
    </source>
</evidence>
<evidence type="ECO:0000256" key="11">
    <source>
        <dbReference type="ARBA" id="ARBA00023180"/>
    </source>
</evidence>
<feature type="domain" description="Leucine-rich repeat-containing N-terminal plant-type" evidence="13">
    <location>
        <begin position="42"/>
        <end position="82"/>
    </location>
</feature>
<keyword evidence="16" id="KW-1185">Reference proteome</keyword>
<dbReference type="SMART" id="SM00369">
    <property type="entry name" value="LRR_TYP"/>
    <property type="match status" value="14"/>
</dbReference>
<evidence type="ECO:0000256" key="1">
    <source>
        <dbReference type="ARBA" id="ARBA00004251"/>
    </source>
</evidence>
<dbReference type="Proteomes" id="UP000594261">
    <property type="component" value="Chromosome 10"/>
</dbReference>
<evidence type="ECO:0000313" key="16">
    <source>
        <dbReference type="Proteomes" id="UP000594261"/>
    </source>
</evidence>
<evidence type="ECO:0000259" key="14">
    <source>
        <dbReference type="Pfam" id="PF23598"/>
    </source>
</evidence>
<dbReference type="Pfam" id="PF08263">
    <property type="entry name" value="LRRNT_2"/>
    <property type="match status" value="1"/>
</dbReference>
<keyword evidence="6" id="KW-0732">Signal</keyword>
<dbReference type="FunFam" id="3.80.10.10:FF:000041">
    <property type="entry name" value="LRR receptor-like serine/threonine-protein kinase ERECTA"/>
    <property type="match status" value="1"/>
</dbReference>
<dbReference type="EMBL" id="LRBV02000010">
    <property type="status" value="NOT_ANNOTATED_CDS"/>
    <property type="molecule type" value="Genomic_DNA"/>
</dbReference>
<dbReference type="AlphaFoldDB" id="A0A7N2MS88"/>
<evidence type="ECO:0000256" key="2">
    <source>
        <dbReference type="ARBA" id="ARBA00009592"/>
    </source>
</evidence>
<protein>
    <recommendedName>
        <fullName evidence="17">Verticillium wilt resistance-like protein</fullName>
    </recommendedName>
</protein>
<dbReference type="InterPro" id="IPR013210">
    <property type="entry name" value="LRR_N_plant-typ"/>
</dbReference>
<dbReference type="InterPro" id="IPR001611">
    <property type="entry name" value="Leu-rich_rpt"/>
</dbReference>
<evidence type="ECO:0000259" key="13">
    <source>
        <dbReference type="Pfam" id="PF08263"/>
    </source>
</evidence>
<evidence type="ECO:0008006" key="17">
    <source>
        <dbReference type="Google" id="ProtNLM"/>
    </source>
</evidence>
<dbReference type="SUPFAM" id="SSF52047">
    <property type="entry name" value="RNI-like"/>
    <property type="match status" value="3"/>
</dbReference>
<dbReference type="InterPro" id="IPR032675">
    <property type="entry name" value="LRR_dom_sf"/>
</dbReference>
<dbReference type="Pfam" id="PF00560">
    <property type="entry name" value="LRR_1"/>
    <property type="match status" value="10"/>
</dbReference>
<keyword evidence="5 12" id="KW-0812">Transmembrane</keyword>
<dbReference type="Pfam" id="PF13855">
    <property type="entry name" value="LRR_8"/>
    <property type="match status" value="1"/>
</dbReference>
<sequence>MSVSYYNLPMKIPFFSWLFLIPICSLFVNFPVFVVSGQCRGDQRSYLLDMKKNLKFDTTGSTKLVHWTESTDCCSWEGVTCNGGLVVGLNLANESISDGLDNSSSLFCLQYLQNLNLADNELVDSPIPPEFGNLTNLRYLNLSYASFGGQIPIEISRLTRLVSLDLSAFSICMLKLENPDLASLVHNLTSLTELYLDGVNISSQGNEWCQAVSSSLPNLRVLSMIGCNLQGPPDSSLLKLHSLSIISLDGNNFSAPVPEFFSYFRNLTSLCLSNCGLNGQFPKKIFQIPTLQTIDLSSNEILGSLPEFHPNGSLQSLVLSGTSFSGALPDSIGNLKRLSKIDLSGCNFSGSIPNSMANLTQLVHLDLSSNSFTRSILNSMANLTQLVHLDLSSNSFTGSILNSIANLPQFVHLDLSLNRFTGSMPNSMTNLTRLFVLCISSNSFTGSIPNFMANLTQLVDFDMSSNSFIGPIPSFNMAKNLDMIDLSDNHLTGQFTFTHWKELPSLVFLNLSNNKLSGQIHEFSNSSFPVEWLDLSRNYLEGPIPTSIGKLQYLKILYLSSNNFNGSFQLNVFQLTNLIELDLSDNGLLIEYNGTNSSLSPFSFIESLRLASLKLKTFPSFLRNQTSLLYLDLSRNQIHGEIPNWIWELDLTHLNLSYNYLEGPLLNLSSLGIIDLRSNQFQGQLPTPLPSCSYLDLSWNNFSSVIPAGFGNSLSYTKFLSLSSNKLNGHIPEAICNATSLKILNLSNNSLSGTIPHCLIAMSETLKVLNLRRNNLTGKISDVFPSNCGLRTLSLNRNLLEGMVPNSLANCINLELLDIGNNRIQDEFPCHLKDISSLRVLILRSNKFYGSVGCGGLNATWLILQIVDLASNNFSGKLSIKSIANSKAMIANNEVQSELNYLHFVASAETFFTVGSNTPSEITEAYYQDEIAIFIKGLERELKKIPTIFTSIDLSCNNLDGPIPEEIEVLKSLYGLNLSHNAFTSRIPPSLGKLSKLESLDLSSNKLTGGIPMQLADSLNFLSVLNLSFNQLVGPIPYIKQFATFSEDSYEGNKGLCGQPLKAECGSADRRPPAPFEDIHLKSGPLIDWNYLCVELGFVLGFGMVIGPLVLWKRWRIRYYKHADDIFFRIFPQLYLRWEKNHQVQRHRIRMQRH</sequence>
<keyword evidence="8 12" id="KW-1133">Transmembrane helix</keyword>
<dbReference type="InterPro" id="IPR046956">
    <property type="entry name" value="RLP23-like"/>
</dbReference>
<dbReference type="Gramene" id="QL10p041208:mrna">
    <property type="protein sequence ID" value="QL10p041208:mrna:CDS:1"/>
    <property type="gene ID" value="QL10p041208"/>
</dbReference>
<evidence type="ECO:0000256" key="12">
    <source>
        <dbReference type="SAM" id="Phobius"/>
    </source>
</evidence>
<comment type="similarity">
    <text evidence="2">Belongs to the RLP family.</text>
</comment>
<keyword evidence="4" id="KW-0433">Leucine-rich repeat</keyword>
<feature type="transmembrane region" description="Helical" evidence="12">
    <location>
        <begin position="12"/>
        <end position="34"/>
    </location>
</feature>
<keyword evidence="11" id="KW-0325">Glycoprotein</keyword>
<dbReference type="InterPro" id="IPR003591">
    <property type="entry name" value="Leu-rich_rpt_typical-subtyp"/>
</dbReference>
<evidence type="ECO:0000256" key="3">
    <source>
        <dbReference type="ARBA" id="ARBA00022475"/>
    </source>
</evidence>
<reference evidence="15" key="2">
    <citation type="submission" date="2021-01" db="UniProtKB">
        <authorList>
            <consortium name="EnsemblPlants"/>
        </authorList>
    </citation>
    <scope>IDENTIFICATION</scope>
</reference>
<organism evidence="15 16">
    <name type="scientific">Quercus lobata</name>
    <name type="common">Valley oak</name>
    <dbReference type="NCBI Taxonomy" id="97700"/>
    <lineage>
        <taxon>Eukaryota</taxon>
        <taxon>Viridiplantae</taxon>
        <taxon>Streptophyta</taxon>
        <taxon>Embryophyta</taxon>
        <taxon>Tracheophyta</taxon>
        <taxon>Spermatophyta</taxon>
        <taxon>Magnoliopsida</taxon>
        <taxon>eudicotyledons</taxon>
        <taxon>Gunneridae</taxon>
        <taxon>Pentapetalae</taxon>
        <taxon>rosids</taxon>
        <taxon>fabids</taxon>
        <taxon>Fagales</taxon>
        <taxon>Fagaceae</taxon>
        <taxon>Quercus</taxon>
    </lineage>
</organism>
<reference evidence="15 16" key="1">
    <citation type="journal article" date="2016" name="G3 (Bethesda)">
        <title>First Draft Assembly and Annotation of the Genome of a California Endemic Oak Quercus lobata Nee (Fagaceae).</title>
        <authorList>
            <person name="Sork V.L."/>
            <person name="Fitz-Gibbon S.T."/>
            <person name="Puiu D."/>
            <person name="Crepeau M."/>
            <person name="Gugger P.F."/>
            <person name="Sherman R."/>
            <person name="Stevens K."/>
            <person name="Langley C.H."/>
            <person name="Pellegrini M."/>
            <person name="Salzberg S.L."/>
        </authorList>
    </citation>
    <scope>NUCLEOTIDE SEQUENCE [LARGE SCALE GENOMIC DNA]</scope>
    <source>
        <strain evidence="15 16">cv. SW786</strain>
    </source>
</reference>
<evidence type="ECO:0000256" key="8">
    <source>
        <dbReference type="ARBA" id="ARBA00022989"/>
    </source>
</evidence>
<comment type="subcellular location">
    <subcellularLocation>
        <location evidence="1">Cell membrane</location>
        <topology evidence="1">Single-pass type I membrane protein</topology>
    </subcellularLocation>
</comment>
<keyword evidence="3" id="KW-1003">Cell membrane</keyword>
<dbReference type="PRINTS" id="PR00019">
    <property type="entry name" value="LEURICHRPT"/>
</dbReference>
<dbReference type="FunFam" id="3.80.10.10:FF:000111">
    <property type="entry name" value="LRR receptor-like serine/threonine-protein kinase ERECTA"/>
    <property type="match status" value="1"/>
</dbReference>
<evidence type="ECO:0000313" key="15">
    <source>
        <dbReference type="EnsemblPlants" id="QL10p041208:mrna:CDS:1"/>
    </source>
</evidence>
<keyword evidence="9 12" id="KW-0472">Membrane</keyword>
<dbReference type="Pfam" id="PF23598">
    <property type="entry name" value="LRR_14"/>
    <property type="match status" value="1"/>
</dbReference>
<evidence type="ECO:0000256" key="9">
    <source>
        <dbReference type="ARBA" id="ARBA00023136"/>
    </source>
</evidence>
<keyword evidence="7" id="KW-0677">Repeat</keyword>
<name>A0A7N2MS88_QUELO</name>
<dbReference type="PANTHER" id="PTHR48061">
    <property type="entry name" value="LEUCINE-RICH REPEAT RECEPTOR PROTEIN KINASE EMS1-LIKE-RELATED"/>
    <property type="match status" value="1"/>
</dbReference>
<accession>A0A7N2MS88</accession>
<dbReference type="PANTHER" id="PTHR48061:SF2">
    <property type="entry name" value="RECEPTOR LIKE PROTEIN 30-LIKE"/>
    <property type="match status" value="1"/>
</dbReference>
<dbReference type="OMA" id="CANEYYH"/>
<dbReference type="InterPro" id="IPR055414">
    <property type="entry name" value="LRR_R13L4/SHOC2-like"/>
</dbReference>